<dbReference type="InterPro" id="IPR027417">
    <property type="entry name" value="P-loop_NTPase"/>
</dbReference>
<dbReference type="InterPro" id="IPR007502">
    <property type="entry name" value="Helicase-assoc_dom"/>
</dbReference>
<feature type="compositionally biased region" description="Basic and acidic residues" evidence="9">
    <location>
        <begin position="37"/>
        <end position="48"/>
    </location>
</feature>
<evidence type="ECO:0000256" key="6">
    <source>
        <dbReference type="ARBA" id="ARBA00022840"/>
    </source>
</evidence>
<comment type="caution">
    <text evidence="12">The sequence shown here is derived from an EMBL/GenBank/DDBJ whole genome shotgun (WGS) entry which is preliminary data.</text>
</comment>
<dbReference type="Proteomes" id="UP001530400">
    <property type="component" value="Unassembled WGS sequence"/>
</dbReference>
<protein>
    <recommendedName>
        <fullName evidence="2">RNA helicase</fullName>
        <ecNumber evidence="2">3.6.4.13</ecNumber>
    </recommendedName>
</protein>
<keyword evidence="5" id="KW-0347">Helicase</keyword>
<dbReference type="Pfam" id="PF21010">
    <property type="entry name" value="HA2_C"/>
    <property type="match status" value="1"/>
</dbReference>
<dbReference type="Gene3D" id="3.40.50.300">
    <property type="entry name" value="P-loop containing nucleotide triphosphate hydrolases"/>
    <property type="match status" value="2"/>
</dbReference>
<evidence type="ECO:0000256" key="3">
    <source>
        <dbReference type="ARBA" id="ARBA00022741"/>
    </source>
</evidence>
<dbReference type="FunFam" id="3.40.50.300:FF:000637">
    <property type="entry name" value="ATP-dependent RNA helicase DHX37/DHR1"/>
    <property type="match status" value="1"/>
</dbReference>
<comment type="catalytic activity">
    <reaction evidence="7">
        <text>ATP + H2O = ADP + phosphate + H(+)</text>
        <dbReference type="Rhea" id="RHEA:13065"/>
        <dbReference type="ChEBI" id="CHEBI:15377"/>
        <dbReference type="ChEBI" id="CHEBI:15378"/>
        <dbReference type="ChEBI" id="CHEBI:30616"/>
        <dbReference type="ChEBI" id="CHEBI:43474"/>
        <dbReference type="ChEBI" id="CHEBI:456216"/>
        <dbReference type="EC" id="3.6.4.13"/>
    </reaction>
</comment>
<evidence type="ECO:0000256" key="9">
    <source>
        <dbReference type="SAM" id="MobiDB-lite"/>
    </source>
</evidence>
<dbReference type="GO" id="GO:0003724">
    <property type="term" value="F:RNA helicase activity"/>
    <property type="evidence" value="ECO:0007669"/>
    <property type="project" value="UniProtKB-EC"/>
</dbReference>
<dbReference type="Pfam" id="PF00271">
    <property type="entry name" value="Helicase_C"/>
    <property type="match status" value="1"/>
</dbReference>
<dbReference type="SMART" id="SM00490">
    <property type="entry name" value="HELICc"/>
    <property type="match status" value="1"/>
</dbReference>
<dbReference type="PROSITE" id="PS51194">
    <property type="entry name" value="HELICASE_CTER"/>
    <property type="match status" value="1"/>
</dbReference>
<dbReference type="SMART" id="SM00487">
    <property type="entry name" value="DEXDc"/>
    <property type="match status" value="1"/>
</dbReference>
<dbReference type="PROSITE" id="PS00690">
    <property type="entry name" value="DEAH_ATP_HELICASE"/>
    <property type="match status" value="1"/>
</dbReference>
<feature type="domain" description="Helicase C-terminal" evidence="11">
    <location>
        <begin position="702"/>
        <end position="956"/>
    </location>
</feature>
<feature type="compositionally biased region" description="Acidic residues" evidence="9">
    <location>
        <begin position="797"/>
        <end position="818"/>
    </location>
</feature>
<dbReference type="Gene3D" id="1.20.120.1080">
    <property type="match status" value="1"/>
</dbReference>
<dbReference type="PANTHER" id="PTHR18934">
    <property type="entry name" value="ATP-DEPENDENT RNA HELICASE"/>
    <property type="match status" value="1"/>
</dbReference>
<dbReference type="SUPFAM" id="SSF52540">
    <property type="entry name" value="P-loop containing nucleoside triphosphate hydrolases"/>
    <property type="match status" value="1"/>
</dbReference>
<evidence type="ECO:0000256" key="7">
    <source>
        <dbReference type="ARBA" id="ARBA00047984"/>
    </source>
</evidence>
<evidence type="ECO:0000259" key="10">
    <source>
        <dbReference type="PROSITE" id="PS51192"/>
    </source>
</evidence>
<evidence type="ECO:0000256" key="4">
    <source>
        <dbReference type="ARBA" id="ARBA00022801"/>
    </source>
</evidence>
<dbReference type="EMBL" id="JALLPJ020000840">
    <property type="protein sequence ID" value="KAL3781525.1"/>
    <property type="molecule type" value="Genomic_DNA"/>
</dbReference>
<sequence length="1455" mass="161229">MRKSKSNPAKYTRNYRKVSQRHMTGYGDDESSSAKKNNSDENEQKRLESVLKNAEATWKRGLGQLNDIDESMLVGGKRKRGSQNQSKDAQVDDNEDGMMSLLSPELREQFAGMESLAILPSSSKKTNKKKELPPLTPAEIKAAKALYKNTQRKLAQLEQKKKQKELRTGLYKELQENALLVPAAEDSADGVAQEHTNSVAVTNNITPQEAQSLLLKSSELGKKLSKKQKLKHIRQKEALGLKLTQEEKDLLYVKYDAPDDDDFPPIADASSGINVESGDNGDESTAASGKKKKSKKKRKSAAANDNDASYEAQHGKESEESVEAAPKKAKVKVAPKQSEDVTVDAKEREIADADNTKSPSKSEDVTDTAKTSTRSYAQMMLAGLSSLKSKTDTRNVELAEEKIRQQQEAEEEAILLEEEERKKRKVYVPSETIKVSTMHRIEAPVSEGKEPKNHRVQTVNRPKDVEESRYDLPVSAMEFEIIDAVRSNDCTILCGETGSGKSTQVPQFLYEAGFSAQAKQNEDNHLLIGITQPRRVAAVSTAKRVCYEMGNGDGQTIRSSRRGSVNGNLVAYQTRYETAGLGSATHIKFMTDGILLQEIQSDLLLRKYGAIVIDEAHERNLNTDVLLGLLSVALPLRRKAADEGSLPPLKLVIMSATLKVEDFTENTRLFPKGEDGVVRQPALVKVPGRTFPVSVHHSKVTELDNYEKAALNKTCKIHRKLPPGGILVFLTGKQEVVRMENKLRQKLEPRDKKTKYSSRHPPEVFKECETTNETLDGFRDMDDEEIDGDIFQKGENEVDDFEDAEQDDDVVAEPASEDGNDKQPKKVKVLPLYSMLSADEQAKVFEPVPEDTRLIVIATNIAETSITIPGISYVVDSGRQKCRNYHSTTGVSSYDVMWISKAAADQRAGRAGRTGPGHCYRLYSSSVYSRYLDEFALPEVLTRPLEDIVLAMKTMNVSSVENFPFPTPPQRSQITAAVSLLASLGCIDVSRSEQDGGDGKITMLGAAVAKLPLGVRYGKMLLVSAQAKVIDYGITLVAVLSESNPFIYASEEISNKDKADDSDKLTGLDEVDRNNSADKEKKNIRTLRNKWMHDGGDVLSAMMAAGAFAFAGRGAGGVTEKVACRKFCEENGLNLVVMQRINKMRIHLCKLAQMRLPNAGGVAVGTGTFLPSMPPPKRAQESLLRQVIASGLLDNVARRAPTGVLPPEFTGVPRSAYMCGNISLREPLFLDNNSAVHSKLPEWVCFDSVVRKKRKDGTTVVTMQRVTPIDVDFLASLCHGSNLLYLGTPLASPIPRYNKETDSIQCALETKFGSHSWHIPPLYVDMSDVIRSERQSASKKQYPAVVEDDSYRWFARLLLEGKILPELSSLLQCLNEEPSVITRRKPHKKITLLVSALSRAGVDSAKALQKHWAETSDKFLFRELKPWVKNDRTNDAKAIWINAVKTNVEVWKRSK</sequence>
<feature type="region of interest" description="Disordered" evidence="9">
    <location>
        <begin position="793"/>
        <end position="824"/>
    </location>
</feature>
<dbReference type="Pfam" id="PF00270">
    <property type="entry name" value="DEAD"/>
    <property type="match status" value="1"/>
</dbReference>
<evidence type="ECO:0000256" key="1">
    <source>
        <dbReference type="ARBA" id="ARBA00008792"/>
    </source>
</evidence>
<feature type="compositionally biased region" description="Basic residues" evidence="9">
    <location>
        <begin position="289"/>
        <end position="300"/>
    </location>
</feature>
<feature type="region of interest" description="Disordered" evidence="9">
    <location>
        <begin position="256"/>
        <end position="373"/>
    </location>
</feature>
<dbReference type="GO" id="GO:0016787">
    <property type="term" value="F:hydrolase activity"/>
    <property type="evidence" value="ECO:0007669"/>
    <property type="project" value="UniProtKB-KW"/>
</dbReference>
<keyword evidence="6" id="KW-0067">ATP-binding</keyword>
<keyword evidence="8" id="KW-0175">Coiled coil</keyword>
<evidence type="ECO:0000256" key="5">
    <source>
        <dbReference type="ARBA" id="ARBA00022806"/>
    </source>
</evidence>
<evidence type="ECO:0000256" key="2">
    <source>
        <dbReference type="ARBA" id="ARBA00012552"/>
    </source>
</evidence>
<dbReference type="EC" id="3.6.4.13" evidence="2"/>
<dbReference type="InterPro" id="IPR001650">
    <property type="entry name" value="Helicase_C-like"/>
</dbReference>
<feature type="region of interest" description="Disordered" evidence="9">
    <location>
        <begin position="74"/>
        <end position="96"/>
    </location>
</feature>
<dbReference type="InterPro" id="IPR014001">
    <property type="entry name" value="Helicase_ATP-bd"/>
</dbReference>
<reference evidence="12 13" key="1">
    <citation type="submission" date="2024-10" db="EMBL/GenBank/DDBJ databases">
        <title>Updated reference genomes for cyclostephanoid diatoms.</title>
        <authorList>
            <person name="Roberts W.R."/>
            <person name="Alverson A.J."/>
        </authorList>
    </citation>
    <scope>NUCLEOTIDE SEQUENCE [LARGE SCALE GENOMIC DNA]</scope>
    <source>
        <strain evidence="12 13">AJA010-31</strain>
    </source>
</reference>
<dbReference type="PANTHER" id="PTHR18934:SF99">
    <property type="entry name" value="ATP-DEPENDENT RNA HELICASE DHX37-RELATED"/>
    <property type="match status" value="1"/>
</dbReference>
<keyword evidence="4" id="KW-0378">Hydrolase</keyword>
<dbReference type="InterPro" id="IPR002464">
    <property type="entry name" value="DNA/RNA_helicase_DEAH_CS"/>
</dbReference>
<feature type="domain" description="Helicase ATP-binding" evidence="10">
    <location>
        <begin position="482"/>
        <end position="676"/>
    </location>
</feature>
<dbReference type="GO" id="GO:0005524">
    <property type="term" value="F:ATP binding"/>
    <property type="evidence" value="ECO:0007669"/>
    <property type="project" value="UniProtKB-KW"/>
</dbReference>
<comment type="similarity">
    <text evidence="1">Belongs to the DEAD box helicase family. DEAH subfamily.</text>
</comment>
<feature type="region of interest" description="Disordered" evidence="9">
    <location>
        <begin position="1"/>
        <end position="48"/>
    </location>
</feature>
<evidence type="ECO:0000313" key="13">
    <source>
        <dbReference type="Proteomes" id="UP001530400"/>
    </source>
</evidence>
<dbReference type="InterPro" id="IPR011545">
    <property type="entry name" value="DEAD/DEAH_box_helicase_dom"/>
</dbReference>
<keyword evidence="3" id="KW-0547">Nucleotide-binding</keyword>
<organism evidence="12 13">
    <name type="scientific">Cyclotella atomus</name>
    <dbReference type="NCBI Taxonomy" id="382360"/>
    <lineage>
        <taxon>Eukaryota</taxon>
        <taxon>Sar</taxon>
        <taxon>Stramenopiles</taxon>
        <taxon>Ochrophyta</taxon>
        <taxon>Bacillariophyta</taxon>
        <taxon>Coscinodiscophyceae</taxon>
        <taxon>Thalassiosirophycidae</taxon>
        <taxon>Stephanodiscales</taxon>
        <taxon>Stephanodiscaceae</taxon>
        <taxon>Cyclotella</taxon>
    </lineage>
</organism>
<evidence type="ECO:0000256" key="8">
    <source>
        <dbReference type="SAM" id="Coils"/>
    </source>
</evidence>
<dbReference type="CDD" id="cd18791">
    <property type="entry name" value="SF2_C_RHA"/>
    <property type="match status" value="1"/>
</dbReference>
<dbReference type="Pfam" id="PF23362">
    <property type="entry name" value="DHX37_C"/>
    <property type="match status" value="1"/>
</dbReference>
<proteinExistence type="inferred from homology"/>
<gene>
    <name evidence="12" type="ORF">ACHAWO_002433</name>
</gene>
<feature type="compositionally biased region" description="Basic and acidic residues" evidence="9">
    <location>
        <begin position="337"/>
        <end position="364"/>
    </location>
</feature>
<feature type="coiled-coil region" evidence="8">
    <location>
        <begin position="140"/>
        <end position="167"/>
    </location>
</feature>
<feature type="region of interest" description="Disordered" evidence="9">
    <location>
        <begin position="1058"/>
        <end position="1079"/>
    </location>
</feature>
<dbReference type="PROSITE" id="PS51192">
    <property type="entry name" value="HELICASE_ATP_BIND_1"/>
    <property type="match status" value="1"/>
</dbReference>
<accession>A0ABD3P038</accession>
<name>A0ABD3P038_9STRA</name>
<evidence type="ECO:0000313" key="12">
    <source>
        <dbReference type="EMBL" id="KAL3781525.1"/>
    </source>
</evidence>
<keyword evidence="13" id="KW-1185">Reference proteome</keyword>
<evidence type="ECO:0000259" key="11">
    <source>
        <dbReference type="PROSITE" id="PS51194"/>
    </source>
</evidence>
<dbReference type="InterPro" id="IPR056371">
    <property type="entry name" value="DHX37-like_C"/>
</dbReference>
<dbReference type="SMART" id="SM00847">
    <property type="entry name" value="HA2"/>
    <property type="match status" value="1"/>
</dbReference>